<evidence type="ECO:0000313" key="3">
    <source>
        <dbReference type="EMBL" id="AYF99153.1"/>
    </source>
</evidence>
<keyword evidence="4" id="KW-1185">Reference proteome</keyword>
<feature type="region of interest" description="Disordered" evidence="1">
    <location>
        <begin position="1"/>
        <end position="51"/>
    </location>
</feature>
<dbReference type="InterPro" id="IPR036397">
    <property type="entry name" value="RNaseH_sf"/>
</dbReference>
<dbReference type="GO" id="GO:0008408">
    <property type="term" value="F:3'-5' exonuclease activity"/>
    <property type="evidence" value="ECO:0007669"/>
    <property type="project" value="InterPro"/>
</dbReference>
<dbReference type="GO" id="GO:0000166">
    <property type="term" value="F:nucleotide binding"/>
    <property type="evidence" value="ECO:0007669"/>
    <property type="project" value="InterPro"/>
</dbReference>
<dbReference type="Gene3D" id="3.30.420.10">
    <property type="entry name" value="Ribonuclease H-like superfamily/Ribonuclease H"/>
    <property type="match status" value="1"/>
</dbReference>
<dbReference type="PROSITE" id="PS50967">
    <property type="entry name" value="HRDC"/>
    <property type="match status" value="1"/>
</dbReference>
<dbReference type="InterPro" id="IPR002121">
    <property type="entry name" value="HRDC_dom"/>
</dbReference>
<dbReference type="GO" id="GO:0006139">
    <property type="term" value="P:nucleobase-containing compound metabolic process"/>
    <property type="evidence" value="ECO:0007669"/>
    <property type="project" value="InterPro"/>
</dbReference>
<feature type="compositionally biased region" description="Basic residues" evidence="1">
    <location>
        <begin position="8"/>
        <end position="19"/>
    </location>
</feature>
<dbReference type="InterPro" id="IPR041605">
    <property type="entry name" value="Exo_C"/>
</dbReference>
<dbReference type="PANTHER" id="PTHR47649:SF1">
    <property type="entry name" value="RIBONUCLEASE D"/>
    <property type="match status" value="1"/>
</dbReference>
<dbReference type="SMART" id="SM00341">
    <property type="entry name" value="HRDC"/>
    <property type="match status" value="1"/>
</dbReference>
<dbReference type="EMBL" id="CP032630">
    <property type="protein sequence ID" value="AYF99153.1"/>
    <property type="molecule type" value="Genomic_DNA"/>
</dbReference>
<dbReference type="SUPFAM" id="SSF53098">
    <property type="entry name" value="Ribonuclease H-like"/>
    <property type="match status" value="1"/>
</dbReference>
<dbReference type="Pfam" id="PF00570">
    <property type="entry name" value="HRDC"/>
    <property type="match status" value="1"/>
</dbReference>
<dbReference type="KEGG" id="lyd:D7I47_13415"/>
<dbReference type="AlphaFoldDB" id="A0A387B9X0"/>
<protein>
    <submittedName>
        <fullName evidence="3">Ribonuclease D</fullName>
    </submittedName>
</protein>
<feature type="region of interest" description="Disordered" evidence="1">
    <location>
        <begin position="68"/>
        <end position="91"/>
    </location>
</feature>
<feature type="compositionally biased region" description="Low complexity" evidence="1">
    <location>
        <begin position="20"/>
        <end position="38"/>
    </location>
</feature>
<reference evidence="4" key="1">
    <citation type="submission" date="2018-09" db="EMBL/GenBank/DDBJ databases">
        <title>Genome sequencing of strain 2DFWR-13.</title>
        <authorList>
            <person name="Heo J."/>
            <person name="Kim S.-J."/>
            <person name="Kwon S.-W."/>
        </authorList>
    </citation>
    <scope>NUCLEOTIDE SEQUENCE [LARGE SCALE GENOMIC DNA]</scope>
    <source>
        <strain evidence="4">2DFWR-13</strain>
    </source>
</reference>
<gene>
    <name evidence="3" type="ORF">D7I47_13415</name>
</gene>
<dbReference type="InterPro" id="IPR051086">
    <property type="entry name" value="RNase_D-like"/>
</dbReference>
<feature type="domain" description="HRDC" evidence="2">
    <location>
        <begin position="300"/>
        <end position="380"/>
    </location>
</feature>
<dbReference type="InterPro" id="IPR010997">
    <property type="entry name" value="HRDC-like_sf"/>
</dbReference>
<dbReference type="PANTHER" id="PTHR47649">
    <property type="entry name" value="RIBONUCLEASE D"/>
    <property type="match status" value="1"/>
</dbReference>
<dbReference type="OrthoDB" id="144122at2"/>
<dbReference type="GO" id="GO:0003676">
    <property type="term" value="F:nucleic acid binding"/>
    <property type="evidence" value="ECO:0007669"/>
    <property type="project" value="InterPro"/>
</dbReference>
<organism evidence="3 4">
    <name type="scientific">Protaetiibacter intestinalis</name>
    <dbReference type="NCBI Taxonomy" id="2419774"/>
    <lineage>
        <taxon>Bacteria</taxon>
        <taxon>Bacillati</taxon>
        <taxon>Actinomycetota</taxon>
        <taxon>Actinomycetes</taxon>
        <taxon>Micrococcales</taxon>
        <taxon>Microbacteriaceae</taxon>
        <taxon>Protaetiibacter</taxon>
    </lineage>
</organism>
<name>A0A387B9X0_9MICO</name>
<evidence type="ECO:0000313" key="4">
    <source>
        <dbReference type="Proteomes" id="UP000278886"/>
    </source>
</evidence>
<dbReference type="InterPro" id="IPR002562">
    <property type="entry name" value="3'-5'_exonuclease_dom"/>
</dbReference>
<evidence type="ECO:0000259" key="2">
    <source>
        <dbReference type="PROSITE" id="PS50967"/>
    </source>
</evidence>
<dbReference type="Pfam" id="PF01612">
    <property type="entry name" value="DNA_pol_A_exo1"/>
    <property type="match status" value="1"/>
</dbReference>
<evidence type="ECO:0000256" key="1">
    <source>
        <dbReference type="SAM" id="MobiDB-lite"/>
    </source>
</evidence>
<dbReference type="InterPro" id="IPR012337">
    <property type="entry name" value="RNaseH-like_sf"/>
</dbReference>
<dbReference type="Proteomes" id="UP000278886">
    <property type="component" value="Chromosome"/>
</dbReference>
<dbReference type="SMART" id="SM00474">
    <property type="entry name" value="35EXOc"/>
    <property type="match status" value="1"/>
</dbReference>
<accession>A0A387B9X0</accession>
<proteinExistence type="predicted"/>
<dbReference type="Gene3D" id="1.10.150.80">
    <property type="entry name" value="HRDC domain"/>
    <property type="match status" value="2"/>
</dbReference>
<dbReference type="Pfam" id="PF18305">
    <property type="entry name" value="DNA_pol_A_exoN"/>
    <property type="match status" value="1"/>
</dbReference>
<dbReference type="InterPro" id="IPR044876">
    <property type="entry name" value="HRDC_dom_sf"/>
</dbReference>
<dbReference type="SUPFAM" id="SSF47819">
    <property type="entry name" value="HRDC-like"/>
    <property type="match status" value="1"/>
</dbReference>
<sequence>MRAWPTTRPRRAPRRRCSRRVSASSPARATRRSSSCAPRGPPAVPRSASRSRPGAICCACSRVCRRRPTPSPCSPTDGRRVTDVPAPTADADHPEVTVIDTREEYLVAVDALAHGFGPYAVDAERASGFRYSQRAYLIQVFRRGAGVFLFDPPAIGDFHELSDLMDGEEWILHAASQDLACLREVGLDPDEVFDTELGARLAGLPRVGLATVVEELLGIHLAKAHSAADWSTRPLPQGWLVYAALDVELLPDLRDRIAELLHEAGKDEIARQEFAAVLEKTTPVRQEPWRRLSGMHALRSPRQLAVARALWTARDALAQELDTAPGRLVPDLSLVAVARAQPTSKRDLAALKEFTGRASRRELDRWWAAVEAGMADPEPPSMRGTGDGVPVPRLWAEKNPEADRRLKRARAAITTRAEELSIPVENMLTPDTLRRVAWAPPAETTAETIGDALTAHGARPWQVQQLAGLIADAFVEARQADTGTPAEA</sequence>
<dbReference type="CDD" id="cd06142">
    <property type="entry name" value="RNaseD_exo"/>
    <property type="match status" value="1"/>
</dbReference>